<dbReference type="Proteomes" id="UP000295182">
    <property type="component" value="Unassembled WGS sequence"/>
</dbReference>
<dbReference type="Gene3D" id="2.30.30.40">
    <property type="entry name" value="SH3 Domains"/>
    <property type="match status" value="1"/>
</dbReference>
<organism evidence="2 3">
    <name type="scientific">Simplicispira metamorpha</name>
    <dbReference type="NCBI Taxonomy" id="80881"/>
    <lineage>
        <taxon>Bacteria</taxon>
        <taxon>Pseudomonadati</taxon>
        <taxon>Pseudomonadota</taxon>
        <taxon>Betaproteobacteria</taxon>
        <taxon>Burkholderiales</taxon>
        <taxon>Comamonadaceae</taxon>
        <taxon>Simplicispira</taxon>
    </lineage>
</organism>
<dbReference type="InterPro" id="IPR002545">
    <property type="entry name" value="CheW-lke_dom"/>
</dbReference>
<evidence type="ECO:0000259" key="1">
    <source>
        <dbReference type="PROSITE" id="PS50851"/>
    </source>
</evidence>
<proteinExistence type="predicted"/>
<dbReference type="EMBL" id="SLXH01000011">
    <property type="protein sequence ID" value="TCP17715.1"/>
    <property type="molecule type" value="Genomic_DNA"/>
</dbReference>
<name>A0A4R2N9U0_9BURK</name>
<dbReference type="SUPFAM" id="SSF50341">
    <property type="entry name" value="CheW-like"/>
    <property type="match status" value="1"/>
</dbReference>
<dbReference type="GO" id="GO:0007165">
    <property type="term" value="P:signal transduction"/>
    <property type="evidence" value="ECO:0007669"/>
    <property type="project" value="InterPro"/>
</dbReference>
<dbReference type="AlphaFoldDB" id="A0A4R2N9U0"/>
<dbReference type="RefSeq" id="WP_119012589.1">
    <property type="nucleotide sequence ID" value="NZ_QXNC01000007.1"/>
</dbReference>
<sequence>MPSNALAHTDTLMPFMRNVARCEGALRELNLMWRLIEASAKMNCPQEAHSILPMVAATREGFQRLEGDLVTSLVQESMGKVMAEIGTHARHVIDIVVRNLYERTADVGFLATDQELCRFVAGTDNARPVLARLREYRSKYTVYDDILLLDLQGNVLAQIDENSPVEGSRDPLLAQTLQSQGYVETFRATDLRPGKPHALIYSHRMLHPRTGEPVGVLCLSFAFQEEMQGIFHSRQNEDQRNIALLLDADNRVIASADPLWVAVGARVPVNQHGASPLLLHGGRTYLTQTVVAQGYQDYPGPPGWRGQVMVPIELAFLAQANRAIDQLEPAIAQGLLAHAHRFCPPLYDIVRAADTIRRVVWNGQVMSAGPSGGAQKLKAVLEQIGETGARTNEVFDQSIRDLYDTVLSSSMRDSEFLTQLLVDLLDRNLYERANDCRWWAQASVLRTLLADGAQSAAAACQMLEHINGLYTVYTRLVVYDRQGCIVAASRPTCQDGSSVLGTWVEPATLAAVLALPSTQSYHVTPWGPSPLDDGKSTCVYHAAIRAPDNDGSVLGGIGVVFNASGEFAAMLHGAVAGKPNTVAVFVDRHGEILASTDPARPVGQHLDLAADMQALSAGASLARAMVHDAHYCIVGCSASNGYREFKVSDGYRHDVLALSFESFGAVQSSAMDAAHRQRTVLVSDPPATDSQEMATFFVDTGLFALDTQGVLEALPASAIATVSAGRLPYCVGALARKAQGNITGYVWVFDLGHLLRGTPSQITPHSQVIVLEHDGRRIGLLVNELHGVTTFASHRIMQAPALGHYSGQLVHRLIKANQGQVLVQCLDVEKLMSILRRPAEAAARALPDDAAAGVADTTPAHRLAA</sequence>
<comment type="caution">
    <text evidence="2">The sequence shown here is derived from an EMBL/GenBank/DDBJ whole genome shotgun (WGS) entry which is preliminary data.</text>
</comment>
<accession>A0A4R2N9U0</accession>
<dbReference type="GO" id="GO:0006935">
    <property type="term" value="P:chemotaxis"/>
    <property type="evidence" value="ECO:0007669"/>
    <property type="project" value="InterPro"/>
</dbReference>
<evidence type="ECO:0000313" key="3">
    <source>
        <dbReference type="Proteomes" id="UP000295182"/>
    </source>
</evidence>
<dbReference type="InterPro" id="IPR036061">
    <property type="entry name" value="CheW-like_dom_sf"/>
</dbReference>
<protein>
    <submittedName>
        <fullName evidence="2">Chemotaxis signal transduction protein</fullName>
    </submittedName>
</protein>
<dbReference type="SMART" id="SM00260">
    <property type="entry name" value="CheW"/>
    <property type="match status" value="1"/>
</dbReference>
<dbReference type="Pfam" id="PF01584">
    <property type="entry name" value="CheW"/>
    <property type="match status" value="1"/>
</dbReference>
<reference evidence="2 3" key="1">
    <citation type="submission" date="2019-03" db="EMBL/GenBank/DDBJ databases">
        <title>Genomic Encyclopedia of Type Strains, Phase IV (KMG-IV): sequencing the most valuable type-strain genomes for metagenomic binning, comparative biology and taxonomic classification.</title>
        <authorList>
            <person name="Goeker M."/>
        </authorList>
    </citation>
    <scope>NUCLEOTIDE SEQUENCE [LARGE SCALE GENOMIC DNA]</scope>
    <source>
        <strain evidence="2 3">DSM 1837</strain>
    </source>
</reference>
<gene>
    <name evidence="2" type="ORF">EV674_11157</name>
</gene>
<dbReference type="OrthoDB" id="9814866at2"/>
<keyword evidence="3" id="KW-1185">Reference proteome</keyword>
<feature type="domain" description="CheW-like" evidence="1">
    <location>
        <begin position="690"/>
        <end position="837"/>
    </location>
</feature>
<evidence type="ECO:0000313" key="2">
    <source>
        <dbReference type="EMBL" id="TCP17715.1"/>
    </source>
</evidence>
<dbReference type="PROSITE" id="PS50851">
    <property type="entry name" value="CHEW"/>
    <property type="match status" value="1"/>
</dbReference>
<dbReference type="Gene3D" id="2.40.50.180">
    <property type="entry name" value="CheA-289, Domain 4"/>
    <property type="match status" value="1"/>
</dbReference>